<organism evidence="1 2">
    <name type="scientific">Pseudomonas shahriarae</name>
    <dbReference type="NCBI Taxonomy" id="2745512"/>
    <lineage>
        <taxon>Bacteria</taxon>
        <taxon>Pseudomonadati</taxon>
        <taxon>Pseudomonadota</taxon>
        <taxon>Gammaproteobacteria</taxon>
        <taxon>Pseudomonadales</taxon>
        <taxon>Pseudomonadaceae</taxon>
        <taxon>Pseudomonas</taxon>
    </lineage>
</organism>
<proteinExistence type="predicted"/>
<evidence type="ECO:0000313" key="2">
    <source>
        <dbReference type="Proteomes" id="UP001148189"/>
    </source>
</evidence>
<dbReference type="GeneID" id="97826382"/>
<reference evidence="1" key="1">
    <citation type="submission" date="2022-05" db="EMBL/GenBank/DDBJ databases">
        <title>Novel Pseudomonas spp. Isolated from a Rainbow Trout Aquaculture Facility.</title>
        <authorList>
            <person name="Testerman T."/>
            <person name="Graf J."/>
        </authorList>
    </citation>
    <scope>NUCLEOTIDE SEQUENCE</scope>
    <source>
        <strain evidence="1">ID1050</strain>
    </source>
</reference>
<protein>
    <submittedName>
        <fullName evidence="1">Uncharacterized protein</fullName>
    </submittedName>
</protein>
<dbReference type="RefSeq" id="WP_162947747.1">
    <property type="nucleotide sequence ID" value="NZ_CP077085.1"/>
</dbReference>
<comment type="caution">
    <text evidence="1">The sequence shown here is derived from an EMBL/GenBank/DDBJ whole genome shotgun (WGS) entry which is preliminary data.</text>
</comment>
<evidence type="ECO:0000313" key="1">
    <source>
        <dbReference type="EMBL" id="MDD0984115.1"/>
    </source>
</evidence>
<keyword evidence="2" id="KW-1185">Reference proteome</keyword>
<name>A0ABT5N8Q1_9PSED</name>
<accession>A0ABT5N8Q1</accession>
<dbReference type="EMBL" id="JAMDHD010000005">
    <property type="protein sequence ID" value="MDD0984115.1"/>
    <property type="molecule type" value="Genomic_DNA"/>
</dbReference>
<sequence>MIEQLSIDKPKSSSELLGKPEEILAGLRELYLLKLITGTVIHGHIRDPLGYQWIGAENILLTRRGAAFKPV</sequence>
<gene>
    <name evidence="1" type="ORF">M5G21_04000</name>
</gene>
<dbReference type="Proteomes" id="UP001148189">
    <property type="component" value="Unassembled WGS sequence"/>
</dbReference>